<dbReference type="RefSeq" id="WP_169714042.1">
    <property type="nucleotide sequence ID" value="NZ_CP019343.1"/>
</dbReference>
<reference evidence="4 5" key="1">
    <citation type="submission" date="2016-11" db="EMBL/GenBank/DDBJ databases">
        <title>Trade-off between light-utilization and light-protection in marine flavobacteria.</title>
        <authorList>
            <person name="Kumagai Y."/>
        </authorList>
    </citation>
    <scope>NUCLEOTIDE SEQUENCE [LARGE SCALE GENOMIC DNA]</scope>
    <source>
        <strain evidence="4 5">NBRC 107125</strain>
    </source>
</reference>
<dbReference type="KEGG" id="osg:BST96_18650"/>
<accession>A0A1X9ND17</accession>
<dbReference type="PANTHER" id="PTHR23308">
    <property type="entry name" value="NUCLEAR INHIBITOR OF PROTEIN PHOSPHATASE-1"/>
    <property type="match status" value="1"/>
</dbReference>
<keyword evidence="2" id="KW-0812">Transmembrane</keyword>
<dbReference type="InterPro" id="IPR000253">
    <property type="entry name" value="FHA_dom"/>
</dbReference>
<evidence type="ECO:0000256" key="2">
    <source>
        <dbReference type="SAM" id="Phobius"/>
    </source>
</evidence>
<name>A0A1X9ND17_9GAMM</name>
<dbReference type="EMBL" id="CP019343">
    <property type="protein sequence ID" value="ARN75938.1"/>
    <property type="molecule type" value="Genomic_DNA"/>
</dbReference>
<dbReference type="Pfam" id="PF00498">
    <property type="entry name" value="FHA"/>
    <property type="match status" value="1"/>
</dbReference>
<proteinExistence type="predicted"/>
<dbReference type="Gene3D" id="2.60.200.20">
    <property type="match status" value="1"/>
</dbReference>
<keyword evidence="5" id="KW-1185">Reference proteome</keyword>
<keyword evidence="2" id="KW-1133">Transmembrane helix</keyword>
<dbReference type="InterPro" id="IPR008984">
    <property type="entry name" value="SMAD_FHA_dom_sf"/>
</dbReference>
<keyword evidence="2" id="KW-0472">Membrane</keyword>
<dbReference type="STRING" id="716816.BST96_18650"/>
<dbReference type="CDD" id="cd00060">
    <property type="entry name" value="FHA"/>
    <property type="match status" value="1"/>
</dbReference>
<dbReference type="AlphaFoldDB" id="A0A1X9ND17"/>
<dbReference type="SMART" id="SM00240">
    <property type="entry name" value="FHA"/>
    <property type="match status" value="1"/>
</dbReference>
<dbReference type="PROSITE" id="PS50006">
    <property type="entry name" value="FHA_DOMAIN"/>
    <property type="match status" value="1"/>
</dbReference>
<protein>
    <recommendedName>
        <fullName evidence="3">FHA domain-containing protein</fullName>
    </recommendedName>
</protein>
<dbReference type="InterPro" id="IPR050923">
    <property type="entry name" value="Cell_Proc_Reg/RNA_Proc"/>
</dbReference>
<sequence length="193" mass="20941">MASEDGKLASTASTDNNQWELVAEGDWLVGQRFGVKHHAVLGRDSSCDITIPGTHLSRRHAELAVKGPTLLIRDLGSSNGTYVNDERVTETELKPGDTVRFDVLVFRVQGPELAPIMDSNATMIRRVPTKKPAAPRPAPEPKNWKVKPTSVGNRESTVQMTTLQKASHSVSTILAVLMGIATLAALGYLFTQL</sequence>
<evidence type="ECO:0000256" key="1">
    <source>
        <dbReference type="SAM" id="MobiDB-lite"/>
    </source>
</evidence>
<dbReference type="SUPFAM" id="SSF49879">
    <property type="entry name" value="SMAD/FHA domain"/>
    <property type="match status" value="1"/>
</dbReference>
<evidence type="ECO:0000313" key="5">
    <source>
        <dbReference type="Proteomes" id="UP000193450"/>
    </source>
</evidence>
<gene>
    <name evidence="4" type="ORF">BST96_18650</name>
</gene>
<feature type="transmembrane region" description="Helical" evidence="2">
    <location>
        <begin position="170"/>
        <end position="190"/>
    </location>
</feature>
<evidence type="ECO:0000259" key="3">
    <source>
        <dbReference type="PROSITE" id="PS50006"/>
    </source>
</evidence>
<evidence type="ECO:0000313" key="4">
    <source>
        <dbReference type="EMBL" id="ARN75938.1"/>
    </source>
</evidence>
<feature type="domain" description="FHA" evidence="3">
    <location>
        <begin position="39"/>
        <end position="88"/>
    </location>
</feature>
<feature type="region of interest" description="Disordered" evidence="1">
    <location>
        <begin position="130"/>
        <end position="152"/>
    </location>
</feature>
<organism evidence="4 5">
    <name type="scientific">Oceanicoccus sagamiensis</name>
    <dbReference type="NCBI Taxonomy" id="716816"/>
    <lineage>
        <taxon>Bacteria</taxon>
        <taxon>Pseudomonadati</taxon>
        <taxon>Pseudomonadota</taxon>
        <taxon>Gammaproteobacteria</taxon>
        <taxon>Cellvibrionales</taxon>
        <taxon>Spongiibacteraceae</taxon>
        <taxon>Oceanicoccus</taxon>
    </lineage>
</organism>
<dbReference type="Proteomes" id="UP000193450">
    <property type="component" value="Chromosome"/>
</dbReference>